<dbReference type="InterPro" id="IPR017927">
    <property type="entry name" value="FAD-bd_FR_type"/>
</dbReference>
<comment type="caution">
    <text evidence="7">The sequence shown here is derived from an EMBL/GenBank/DDBJ whole genome shotgun (WGS) entry which is preliminary data.</text>
</comment>
<gene>
    <name evidence="7" type="ORF">DZD52_17700</name>
</gene>
<dbReference type="RefSeq" id="WP_116906609.1">
    <property type="nucleotide sequence ID" value="NZ_JAMBEG010000047.1"/>
</dbReference>
<reference evidence="7 8" key="1">
    <citation type="submission" date="2018-08" db="EMBL/GenBank/DDBJ databases">
        <title>Genome sequencing of X. nasturtii WHRI 8984.</title>
        <authorList>
            <person name="Studholme D.J."/>
            <person name="Mchugh J."/>
            <person name="Vicente J."/>
        </authorList>
    </citation>
    <scope>NUCLEOTIDE SEQUENCE [LARGE SCALE GENOMIC DNA]</scope>
    <source>
        <strain evidence="7 8">WHRI 8984</strain>
    </source>
</reference>
<dbReference type="Pfam" id="PF00258">
    <property type="entry name" value="Flavodoxin_1"/>
    <property type="match status" value="1"/>
</dbReference>
<dbReference type="InterPro" id="IPR039261">
    <property type="entry name" value="FNR_nucleotide-bd"/>
</dbReference>
<dbReference type="PROSITE" id="PS51384">
    <property type="entry name" value="FAD_FR"/>
    <property type="match status" value="1"/>
</dbReference>
<dbReference type="GO" id="GO:0010181">
    <property type="term" value="F:FMN binding"/>
    <property type="evidence" value="ECO:0007669"/>
    <property type="project" value="InterPro"/>
</dbReference>
<evidence type="ECO:0000259" key="6">
    <source>
        <dbReference type="PROSITE" id="PS51384"/>
    </source>
</evidence>
<dbReference type="Gene3D" id="3.40.50.360">
    <property type="match status" value="1"/>
</dbReference>
<dbReference type="SUPFAM" id="SSF52343">
    <property type="entry name" value="Ferredoxin reductase-like, C-terminal NADP-linked domain"/>
    <property type="match status" value="1"/>
</dbReference>
<dbReference type="SUPFAM" id="SSF63380">
    <property type="entry name" value="Riboflavin synthase domain-like"/>
    <property type="match status" value="1"/>
</dbReference>
<dbReference type="PANTHER" id="PTHR47354">
    <property type="entry name" value="NADH OXIDOREDUCTASE HCR"/>
    <property type="match status" value="1"/>
</dbReference>
<keyword evidence="4" id="KW-1133">Transmembrane helix</keyword>
<dbReference type="SUPFAM" id="SSF52218">
    <property type="entry name" value="Flavoproteins"/>
    <property type="match status" value="1"/>
</dbReference>
<dbReference type="InterPro" id="IPR017938">
    <property type="entry name" value="Riboflavin_synthase-like_b-brl"/>
</dbReference>
<keyword evidence="4" id="KW-0472">Membrane</keyword>
<keyword evidence="1" id="KW-0285">Flavoprotein</keyword>
<evidence type="ECO:0000256" key="4">
    <source>
        <dbReference type="SAM" id="Phobius"/>
    </source>
</evidence>
<keyword evidence="3" id="KW-0249">Electron transport</keyword>
<protein>
    <submittedName>
        <fullName evidence="7">Sulfite reductase flavoprotein subunit alpha</fullName>
    </submittedName>
</protein>
<dbReference type="Proteomes" id="UP000259570">
    <property type="component" value="Unassembled WGS sequence"/>
</dbReference>
<dbReference type="FunFam" id="3.40.50.80:FF:000085">
    <property type="entry name" value="Iron-uptake factor"/>
    <property type="match status" value="1"/>
</dbReference>
<keyword evidence="4" id="KW-0812">Transmembrane</keyword>
<dbReference type="GO" id="GO:0016491">
    <property type="term" value="F:oxidoreductase activity"/>
    <property type="evidence" value="ECO:0007669"/>
    <property type="project" value="InterPro"/>
</dbReference>
<evidence type="ECO:0000256" key="2">
    <source>
        <dbReference type="ARBA" id="ARBA00022643"/>
    </source>
</evidence>
<evidence type="ECO:0000256" key="3">
    <source>
        <dbReference type="ARBA" id="ARBA00022982"/>
    </source>
</evidence>
<dbReference type="Gene3D" id="3.40.50.80">
    <property type="entry name" value="Nucleotide-binding domain of ferredoxin-NADP reductase (FNR) module"/>
    <property type="match status" value="1"/>
</dbReference>
<dbReference type="InterPro" id="IPR050415">
    <property type="entry name" value="MRET"/>
</dbReference>
<dbReference type="InterPro" id="IPR001433">
    <property type="entry name" value="OxRdtase_FAD/NAD-bd"/>
</dbReference>
<dbReference type="InterPro" id="IPR029039">
    <property type="entry name" value="Flavoprotein-like_sf"/>
</dbReference>
<evidence type="ECO:0000256" key="1">
    <source>
        <dbReference type="ARBA" id="ARBA00022630"/>
    </source>
</evidence>
<dbReference type="CDD" id="cd06200">
    <property type="entry name" value="SiR_like1"/>
    <property type="match status" value="1"/>
</dbReference>
<sequence>MSLATPRALLGNGLALLALTALLGWFGSLHDGAWWSPPTEHRWQLAALGMAVYAVLCVIVAWRTRVIAQPGAASGVLVAWASQTGFARELAERSATALQSAGVGAYALPLDAVDAHQLARVPQLLCIVSTTGEGDAPDHMQAAERGWLAGDGQDLAAVRYAVLALGDRRYAQFCAFGRRLDERLQARGAMPVFARIDVDNADPRALQQWQRQLAELAPALATQPDWSVPTYAAWQLRERVHVNPGSAGAAIYRLRLTPCDGHLPTWKAGDIAEVAPQHPPATVDSWLQQHRRDGEQRIDNRTLRDWLSGAQLPADSAAAVDMDMDMDRKAAEKGAARADAKIAAEVNAAVGTQVDAVVAAITADGDADADATGTAAAAAAAAATSSATAETTPGISSATPLDAPTLVRNLVALPHRDYSLASIPDDGHVELLVREHRHSDGSLGLGSGWLCVHAPIGVPIALRLRSNPGFHPPAPDQPMLLIGNGTGIAGLRAHLRARIAAGARRNWLVFGERNAAHDALYADELQHWQQTGWLERLDRVYSRDQDQPARYVQHALAAAADDVRRWVEQGACLYVCGSLRGMAPEVDQTLDNILGANARQQLLENGRYRRDVY</sequence>
<evidence type="ECO:0000259" key="5">
    <source>
        <dbReference type="PROSITE" id="PS50902"/>
    </source>
</evidence>
<dbReference type="Pfam" id="PF00175">
    <property type="entry name" value="NAD_binding_1"/>
    <property type="match status" value="1"/>
</dbReference>
<keyword evidence="3" id="KW-0813">Transport</keyword>
<keyword evidence="2" id="KW-0288">FMN</keyword>
<evidence type="ECO:0000313" key="8">
    <source>
        <dbReference type="Proteomes" id="UP000259570"/>
    </source>
</evidence>
<dbReference type="PRINTS" id="PR00369">
    <property type="entry name" value="FLAVODOXIN"/>
</dbReference>
<dbReference type="OrthoDB" id="9816402at2"/>
<dbReference type="PROSITE" id="PS50902">
    <property type="entry name" value="FLAVODOXIN_LIKE"/>
    <property type="match status" value="1"/>
</dbReference>
<accession>A0A3E1KF47</accession>
<feature type="domain" description="FAD-binding FR-type" evidence="6">
    <location>
        <begin position="229"/>
        <end position="473"/>
    </location>
</feature>
<dbReference type="InterPro" id="IPR008254">
    <property type="entry name" value="Flavodoxin/NO_synth"/>
</dbReference>
<dbReference type="STRING" id="1843581.A7D16_15415"/>
<name>A0A3E1KF47_9XANT</name>
<dbReference type="PANTHER" id="PTHR47354:SF5">
    <property type="entry name" value="PROTEIN RFBI"/>
    <property type="match status" value="1"/>
</dbReference>
<feature type="domain" description="Flavodoxin-like" evidence="5">
    <location>
        <begin position="76"/>
        <end position="214"/>
    </location>
</feature>
<evidence type="ECO:0000313" key="7">
    <source>
        <dbReference type="EMBL" id="RFF37228.1"/>
    </source>
</evidence>
<organism evidence="7 8">
    <name type="scientific">Xanthomonas nasturtii</name>
    <dbReference type="NCBI Taxonomy" id="1843581"/>
    <lineage>
        <taxon>Bacteria</taxon>
        <taxon>Pseudomonadati</taxon>
        <taxon>Pseudomonadota</taxon>
        <taxon>Gammaproteobacteria</taxon>
        <taxon>Lysobacterales</taxon>
        <taxon>Lysobacteraceae</taxon>
        <taxon>Xanthomonas</taxon>
    </lineage>
</organism>
<feature type="transmembrane region" description="Helical" evidence="4">
    <location>
        <begin position="43"/>
        <end position="62"/>
    </location>
</feature>
<proteinExistence type="predicted"/>
<dbReference type="InterPro" id="IPR001094">
    <property type="entry name" value="Flavdoxin-like"/>
</dbReference>
<dbReference type="EMBL" id="QUZM01000048">
    <property type="protein sequence ID" value="RFF37228.1"/>
    <property type="molecule type" value="Genomic_DNA"/>
</dbReference>
<dbReference type="AlphaFoldDB" id="A0A3E1KF47"/>